<dbReference type="PANTHER" id="PTHR18866:SF128">
    <property type="entry name" value="UREA AMIDOLYASE"/>
    <property type="match status" value="1"/>
</dbReference>
<evidence type="ECO:0000313" key="15">
    <source>
        <dbReference type="Proteomes" id="UP000254602"/>
    </source>
</evidence>
<dbReference type="PROSITE" id="PS00866">
    <property type="entry name" value="CPSASE_1"/>
    <property type="match status" value="1"/>
</dbReference>
<dbReference type="SUPFAM" id="SSF51246">
    <property type="entry name" value="Rudiment single hybrid motif"/>
    <property type="match status" value="1"/>
</dbReference>
<dbReference type="RefSeq" id="WP_115274845.1">
    <property type="nucleotide sequence ID" value="NZ_UGUY01000001.1"/>
</dbReference>
<sequence>MTEQKLLIANRGEIACRVIRSAKALGIPTVAVYSEADAESQHVKAADEAFLIGPSKAADSYLNAEKVLRVAKENGVTLVHPGYGFLSENTVFSEACAAAGITFIGPTAEVIKAMGDKQRSRHLAIKAGVPVQPAAENVTAEDPEALINAARVVGYPLLVKASAGGGGIGLKPVHSPADLVEAVAATQRMAERAFGDGTVFLEKLIESARHIEVQVFGFGNGEAVHLFERDCSIQRRYQKVLEESPAPNVPQEVLAHMADAAVNLAKLCRYDGAGTVEFLYDDKTKSYFFLEMNTRIQVEHPVTEAVTGIDLVEAQIRHALGEDVASKLTQQSIQRRGHAIEARLYAESPEKKFLPAPGLIEELVVPEVEGVRIDSGFVAGDRITPFYDPMIMKIIAHGRDRAEAVSRLEKALSELRISGLKSNRQFLLRVLAEPAYLEAKVHTRFIDEHSESLLAVAAAQSV</sequence>
<evidence type="ECO:0000313" key="14">
    <source>
        <dbReference type="EMBL" id="SUD69780.1"/>
    </source>
</evidence>
<dbReference type="Pfam" id="PF02786">
    <property type="entry name" value="CPSase_L_D2"/>
    <property type="match status" value="1"/>
</dbReference>
<evidence type="ECO:0000256" key="7">
    <source>
        <dbReference type="ARBA" id="ARBA00022840"/>
    </source>
</evidence>
<dbReference type="SUPFAM" id="SSF52440">
    <property type="entry name" value="PreATP-grasp domain"/>
    <property type="match status" value="1"/>
</dbReference>
<dbReference type="EMBL" id="UGUY01000001">
    <property type="protein sequence ID" value="SUD69780.1"/>
    <property type="molecule type" value="Genomic_DNA"/>
</dbReference>
<dbReference type="SUPFAM" id="SSF56059">
    <property type="entry name" value="Glutathione synthetase ATP-binding domain-like"/>
    <property type="match status" value="1"/>
</dbReference>
<keyword evidence="6 11" id="KW-0547">Nucleotide-binding</keyword>
<evidence type="ECO:0000256" key="4">
    <source>
        <dbReference type="ARBA" id="ARBA00017242"/>
    </source>
</evidence>
<evidence type="ECO:0000256" key="10">
    <source>
        <dbReference type="ARBA" id="ARBA00048600"/>
    </source>
</evidence>
<dbReference type="PROSITE" id="PS50975">
    <property type="entry name" value="ATP_GRASP"/>
    <property type="match status" value="1"/>
</dbReference>
<dbReference type="PROSITE" id="PS50979">
    <property type="entry name" value="BC"/>
    <property type="match status" value="1"/>
</dbReference>
<dbReference type="InterPro" id="IPR050856">
    <property type="entry name" value="Biotin_carboxylase_complex"/>
</dbReference>
<comment type="subunit">
    <text evidence="3">Acetyl-CoA carboxylase is a heterohexamer of biotin carboxyl carrier protein, biotin carboxylase and the two subunits of carboxyl transferase in a 2:2 complex.</text>
</comment>
<evidence type="ECO:0000256" key="9">
    <source>
        <dbReference type="ARBA" id="ARBA00033786"/>
    </source>
</evidence>
<evidence type="ECO:0000256" key="8">
    <source>
        <dbReference type="ARBA" id="ARBA00023267"/>
    </source>
</evidence>
<comment type="catalytic activity">
    <reaction evidence="10">
        <text>N(6)-biotinyl-L-lysyl-[protein] + hydrogencarbonate + ATP = N(6)-carboxybiotinyl-L-lysyl-[protein] + ADP + phosphate + H(+)</text>
        <dbReference type="Rhea" id="RHEA:13501"/>
        <dbReference type="Rhea" id="RHEA-COMP:10505"/>
        <dbReference type="Rhea" id="RHEA-COMP:10506"/>
        <dbReference type="ChEBI" id="CHEBI:15378"/>
        <dbReference type="ChEBI" id="CHEBI:17544"/>
        <dbReference type="ChEBI" id="CHEBI:30616"/>
        <dbReference type="ChEBI" id="CHEBI:43474"/>
        <dbReference type="ChEBI" id="CHEBI:83144"/>
        <dbReference type="ChEBI" id="CHEBI:83145"/>
        <dbReference type="ChEBI" id="CHEBI:456216"/>
        <dbReference type="EC" id="6.3.4.14"/>
    </reaction>
</comment>
<dbReference type="InterPro" id="IPR016185">
    <property type="entry name" value="PreATP-grasp_dom_sf"/>
</dbReference>
<keyword evidence="7 11" id="KW-0067">ATP-binding</keyword>
<dbReference type="PROSITE" id="PS00867">
    <property type="entry name" value="CPSASE_2"/>
    <property type="match status" value="1"/>
</dbReference>
<dbReference type="GO" id="GO:0004075">
    <property type="term" value="F:biotin carboxylase activity"/>
    <property type="evidence" value="ECO:0007669"/>
    <property type="project" value="UniProtKB-EC"/>
</dbReference>
<comment type="function">
    <text evidence="1">This protein is a component of the acetyl coenzyme A carboxylase complex; first, biotin carboxylase catalyzes the carboxylation of the carrier protein and then the transcarboxylase transfers the carboxyl group to form malonyl-CoA.</text>
</comment>
<protein>
    <recommendedName>
        <fullName evidence="4">Biotin carboxylase</fullName>
    </recommendedName>
    <alternativeName>
        <fullName evidence="9">Acetyl-coenzyme A carboxylase biotin carboxylase subunit A</fullName>
    </alternativeName>
</protein>
<dbReference type="Proteomes" id="UP000254602">
    <property type="component" value="Unassembled WGS sequence"/>
</dbReference>
<evidence type="ECO:0000256" key="11">
    <source>
        <dbReference type="PROSITE-ProRule" id="PRU00409"/>
    </source>
</evidence>
<evidence type="ECO:0000256" key="5">
    <source>
        <dbReference type="ARBA" id="ARBA00022598"/>
    </source>
</evidence>
<dbReference type="SMART" id="SM00878">
    <property type="entry name" value="Biotin_carb_C"/>
    <property type="match status" value="1"/>
</dbReference>
<dbReference type="GO" id="GO:0046872">
    <property type="term" value="F:metal ion binding"/>
    <property type="evidence" value="ECO:0007669"/>
    <property type="project" value="InterPro"/>
</dbReference>
<dbReference type="GO" id="GO:0005524">
    <property type="term" value="F:ATP binding"/>
    <property type="evidence" value="ECO:0007669"/>
    <property type="project" value="UniProtKB-UniRule"/>
</dbReference>
<evidence type="ECO:0000256" key="2">
    <source>
        <dbReference type="ARBA" id="ARBA00004956"/>
    </source>
</evidence>
<dbReference type="InterPro" id="IPR005479">
    <property type="entry name" value="CPAse_ATP-bd"/>
</dbReference>
<organism evidence="14 15">
    <name type="scientific">Pseudomonas putida</name>
    <name type="common">Arthrobacter siderocapsulatus</name>
    <dbReference type="NCBI Taxonomy" id="303"/>
    <lineage>
        <taxon>Bacteria</taxon>
        <taxon>Pseudomonadati</taxon>
        <taxon>Pseudomonadota</taxon>
        <taxon>Gammaproteobacteria</taxon>
        <taxon>Pseudomonadales</taxon>
        <taxon>Pseudomonadaceae</taxon>
        <taxon>Pseudomonas</taxon>
    </lineage>
</organism>
<proteinExistence type="predicted"/>
<evidence type="ECO:0000259" key="12">
    <source>
        <dbReference type="PROSITE" id="PS50975"/>
    </source>
</evidence>
<gene>
    <name evidence="14" type="primary">accC_2</name>
    <name evidence="14" type="ORF">NCTC7914_03928</name>
</gene>
<reference evidence="14 15" key="1">
    <citation type="submission" date="2018-06" db="EMBL/GenBank/DDBJ databases">
        <authorList>
            <consortium name="Pathogen Informatics"/>
            <person name="Doyle S."/>
        </authorList>
    </citation>
    <scope>NUCLEOTIDE SEQUENCE [LARGE SCALE GENOMIC DNA]</scope>
    <source>
        <strain evidence="14 15">NCTC7914</strain>
    </source>
</reference>
<keyword evidence="8" id="KW-0092">Biotin</keyword>
<accession>A0A379KQF7</accession>
<evidence type="ECO:0000256" key="1">
    <source>
        <dbReference type="ARBA" id="ARBA00003761"/>
    </source>
</evidence>
<dbReference type="AlphaFoldDB" id="A0A379KQF7"/>
<comment type="pathway">
    <text evidence="2">Lipid metabolism; malonyl-CoA biosynthesis; malonyl-CoA from acetyl-CoA: step 1/1.</text>
</comment>
<dbReference type="InterPro" id="IPR005482">
    <property type="entry name" value="Biotin_COase_C"/>
</dbReference>
<evidence type="ECO:0000256" key="3">
    <source>
        <dbReference type="ARBA" id="ARBA00011750"/>
    </source>
</evidence>
<dbReference type="Pfam" id="PF02785">
    <property type="entry name" value="Biotin_carb_C"/>
    <property type="match status" value="1"/>
</dbReference>
<feature type="domain" description="Biotin carboxylation" evidence="13">
    <location>
        <begin position="2"/>
        <end position="451"/>
    </location>
</feature>
<dbReference type="InterPro" id="IPR011761">
    <property type="entry name" value="ATP-grasp"/>
</dbReference>
<name>A0A379KQF7_PSEPU</name>
<dbReference type="InterPro" id="IPR011764">
    <property type="entry name" value="Biotin_carboxylation_dom"/>
</dbReference>
<evidence type="ECO:0000259" key="13">
    <source>
        <dbReference type="PROSITE" id="PS50979"/>
    </source>
</evidence>
<evidence type="ECO:0000256" key="6">
    <source>
        <dbReference type="ARBA" id="ARBA00022741"/>
    </source>
</evidence>
<dbReference type="PANTHER" id="PTHR18866">
    <property type="entry name" value="CARBOXYLASE:PYRUVATE/ACETYL-COA/PROPIONYL-COA CARBOXYLASE"/>
    <property type="match status" value="1"/>
</dbReference>
<dbReference type="InterPro" id="IPR011054">
    <property type="entry name" value="Rudment_hybrid_motif"/>
</dbReference>
<keyword evidence="5 14" id="KW-0436">Ligase</keyword>
<feature type="domain" description="ATP-grasp" evidence="12">
    <location>
        <begin position="121"/>
        <end position="320"/>
    </location>
</feature>
<dbReference type="Gene3D" id="3.30.470.20">
    <property type="entry name" value="ATP-grasp fold, B domain"/>
    <property type="match status" value="1"/>
</dbReference>
<dbReference type="InterPro" id="IPR005481">
    <property type="entry name" value="BC-like_N"/>
</dbReference>
<dbReference type="FunFam" id="3.40.50.20:FF:000010">
    <property type="entry name" value="Propionyl-CoA carboxylase subunit alpha"/>
    <property type="match status" value="1"/>
</dbReference>
<dbReference type="Pfam" id="PF00289">
    <property type="entry name" value="Biotin_carb_N"/>
    <property type="match status" value="1"/>
</dbReference>